<evidence type="ECO:0000313" key="4">
    <source>
        <dbReference type="Proteomes" id="UP000198883"/>
    </source>
</evidence>
<keyword evidence="1" id="KW-0812">Transmembrane</keyword>
<keyword evidence="1" id="KW-0472">Membrane</keyword>
<keyword evidence="5" id="KW-1185">Reference proteome</keyword>
<protein>
    <submittedName>
        <fullName evidence="3">Uncharacterized protein</fullName>
    </submittedName>
</protein>
<dbReference type="STRING" id="97481.SAMN05444853_10224"/>
<reference evidence="4" key="1">
    <citation type="submission" date="2016-10" db="EMBL/GenBank/DDBJ databases">
        <authorList>
            <person name="Varghese N."/>
            <person name="Submissions S."/>
        </authorList>
    </citation>
    <scope>NUCLEOTIDE SEQUENCE [LARGE SCALE GENOMIC DNA]</scope>
    <source>
        <strain evidence="4">DSM 24204</strain>
    </source>
</reference>
<sequence>MKEKIFLRNKWQLEYPAYALIGCGILSIILALSSGKTFLITSAIMPTVLGCLFFVAKNIPVASFQTEHLELKLAPLAAKTFIRYDKIESIGVEEKKIIIKIADKKKPLKLPISLFRAEDREAVKEVFRSLNIRGNV</sequence>
<proteinExistence type="predicted"/>
<feature type="transmembrane region" description="Helical" evidence="1">
    <location>
        <begin position="38"/>
        <end position="56"/>
    </location>
</feature>
<keyword evidence="1" id="KW-1133">Transmembrane helix</keyword>
<evidence type="ECO:0000313" key="5">
    <source>
        <dbReference type="Proteomes" id="UP001224812"/>
    </source>
</evidence>
<evidence type="ECO:0000256" key="1">
    <source>
        <dbReference type="SAM" id="Phobius"/>
    </source>
</evidence>
<dbReference type="Proteomes" id="UP000198883">
    <property type="component" value="Unassembled WGS sequence"/>
</dbReference>
<dbReference type="AlphaFoldDB" id="A0A1H7UDU8"/>
<dbReference type="EMBL" id="FOBN01000002">
    <property type="protein sequence ID" value="SEL94999.1"/>
    <property type="molecule type" value="Genomic_DNA"/>
</dbReference>
<dbReference type="Proteomes" id="UP001224812">
    <property type="component" value="Unassembled WGS sequence"/>
</dbReference>
<accession>A0A1H7UDU8</accession>
<organism evidence="3 4">
    <name type="scientific">Phocoenobacter skyensis</name>
    <dbReference type="NCBI Taxonomy" id="97481"/>
    <lineage>
        <taxon>Bacteria</taxon>
        <taxon>Pseudomonadati</taxon>
        <taxon>Pseudomonadota</taxon>
        <taxon>Gammaproteobacteria</taxon>
        <taxon>Pasteurellales</taxon>
        <taxon>Pasteurellaceae</taxon>
        <taxon>Phocoenobacter</taxon>
    </lineage>
</organism>
<reference evidence="3" key="2">
    <citation type="submission" date="2016-10" db="EMBL/GenBank/DDBJ databases">
        <authorList>
            <person name="de Groot N.N."/>
        </authorList>
    </citation>
    <scope>NUCLEOTIDE SEQUENCE [LARGE SCALE GENOMIC DNA]</scope>
    <source>
        <strain evidence="3">DSM 24204</strain>
    </source>
</reference>
<dbReference type="GeneID" id="83545590"/>
<name>A0A1H7UDU8_9PAST</name>
<reference evidence="2 5" key="3">
    <citation type="journal article" date="2023" name="Front. Microbiol.">
        <title>Phylogeography and host specificity of Pasteurellaceae pathogenic to sea-farmed fish in the north-east Atlantic.</title>
        <authorList>
            <person name="Gulla S."/>
            <person name="Colquhoun D.J."/>
            <person name="Olsen A.B."/>
            <person name="Spilsberg B."/>
            <person name="Lagesen K."/>
            <person name="Aakesson C.P."/>
            <person name="Strom S."/>
            <person name="Manji F."/>
            <person name="Birkbeck T.H."/>
            <person name="Nilsen H.K."/>
        </authorList>
    </citation>
    <scope>NUCLEOTIDE SEQUENCE [LARGE SCALE GENOMIC DNA]</scope>
    <source>
        <strain evidence="2 5">VIO11850</strain>
    </source>
</reference>
<gene>
    <name evidence="2" type="ORF">QJT92_10105</name>
    <name evidence="3" type="ORF">SAMN05444853_10224</name>
</gene>
<feature type="transmembrane region" description="Helical" evidence="1">
    <location>
        <begin position="12"/>
        <end position="32"/>
    </location>
</feature>
<evidence type="ECO:0000313" key="2">
    <source>
        <dbReference type="EMBL" id="MDP8086270.1"/>
    </source>
</evidence>
<dbReference type="EMBL" id="JASAVS010000027">
    <property type="protein sequence ID" value="MDP8086270.1"/>
    <property type="molecule type" value="Genomic_DNA"/>
</dbReference>
<evidence type="ECO:0000313" key="3">
    <source>
        <dbReference type="EMBL" id="SEL94999.1"/>
    </source>
</evidence>
<dbReference type="RefSeq" id="WP_090919747.1">
    <property type="nucleotide sequence ID" value="NZ_CP016180.1"/>
</dbReference>